<proteinExistence type="predicted"/>
<dbReference type="Proteomes" id="UP001519460">
    <property type="component" value="Unassembled WGS sequence"/>
</dbReference>
<gene>
    <name evidence="2" type="ORF">BaRGS_00021202</name>
</gene>
<feature type="region of interest" description="Disordered" evidence="1">
    <location>
        <begin position="29"/>
        <end position="81"/>
    </location>
</feature>
<feature type="region of interest" description="Disordered" evidence="1">
    <location>
        <begin position="124"/>
        <end position="146"/>
    </location>
</feature>
<keyword evidence="3" id="KW-1185">Reference proteome</keyword>
<feature type="compositionally biased region" description="Polar residues" evidence="1">
    <location>
        <begin position="57"/>
        <end position="81"/>
    </location>
</feature>
<name>A0ABD0KJY2_9CAEN</name>
<evidence type="ECO:0000313" key="2">
    <source>
        <dbReference type="EMBL" id="KAK7487500.1"/>
    </source>
</evidence>
<protein>
    <submittedName>
        <fullName evidence="2">Uncharacterized protein</fullName>
    </submittedName>
</protein>
<sequence length="146" mass="15933">MLRSPSAEAVARASAVISTHSRPVPSMQFERKDYSGHCGISTTRPRTWQLGKERASDGTSAPQNDSPVLQTESYLTPKTDNSLRAPLPDCLPLMAFGASSSAWFRVIHQCVDIPRASTNLWRALTRSRGPRRKRGETGSCSETSGS</sequence>
<comment type="caution">
    <text evidence="2">The sequence shown here is derived from an EMBL/GenBank/DDBJ whole genome shotgun (WGS) entry which is preliminary data.</text>
</comment>
<dbReference type="EMBL" id="JACVVK020000163">
    <property type="protein sequence ID" value="KAK7487500.1"/>
    <property type="molecule type" value="Genomic_DNA"/>
</dbReference>
<dbReference type="AlphaFoldDB" id="A0ABD0KJY2"/>
<reference evidence="2 3" key="1">
    <citation type="journal article" date="2023" name="Sci. Data">
        <title>Genome assembly of the Korean intertidal mud-creeper Batillaria attramentaria.</title>
        <authorList>
            <person name="Patra A.K."/>
            <person name="Ho P.T."/>
            <person name="Jun S."/>
            <person name="Lee S.J."/>
            <person name="Kim Y."/>
            <person name="Won Y.J."/>
        </authorList>
    </citation>
    <scope>NUCLEOTIDE SEQUENCE [LARGE SCALE GENOMIC DNA]</scope>
    <source>
        <strain evidence="2">Wonlab-2016</strain>
    </source>
</reference>
<accession>A0ABD0KJY2</accession>
<evidence type="ECO:0000313" key="3">
    <source>
        <dbReference type="Proteomes" id="UP001519460"/>
    </source>
</evidence>
<organism evidence="2 3">
    <name type="scientific">Batillaria attramentaria</name>
    <dbReference type="NCBI Taxonomy" id="370345"/>
    <lineage>
        <taxon>Eukaryota</taxon>
        <taxon>Metazoa</taxon>
        <taxon>Spiralia</taxon>
        <taxon>Lophotrochozoa</taxon>
        <taxon>Mollusca</taxon>
        <taxon>Gastropoda</taxon>
        <taxon>Caenogastropoda</taxon>
        <taxon>Sorbeoconcha</taxon>
        <taxon>Cerithioidea</taxon>
        <taxon>Batillariidae</taxon>
        <taxon>Batillaria</taxon>
    </lineage>
</organism>
<feature type="compositionally biased region" description="Low complexity" evidence="1">
    <location>
        <begin position="137"/>
        <end position="146"/>
    </location>
</feature>
<evidence type="ECO:0000256" key="1">
    <source>
        <dbReference type="SAM" id="MobiDB-lite"/>
    </source>
</evidence>